<evidence type="ECO:0000256" key="1">
    <source>
        <dbReference type="ARBA" id="ARBA00004651"/>
    </source>
</evidence>
<evidence type="ECO:0000256" key="6">
    <source>
        <dbReference type="ARBA" id="ARBA00022989"/>
    </source>
</evidence>
<dbReference type="RefSeq" id="WP_121451652.1">
    <property type="nucleotide sequence ID" value="NZ_RBWE01000001.1"/>
</dbReference>
<dbReference type="NCBIfam" id="TIGR02138">
    <property type="entry name" value="phosphate_pstC"/>
    <property type="match status" value="1"/>
</dbReference>
<sequence length="325" mass="34896">MHKEFSPDPDGKKSAGSKKIYRAPDKRNIQGRKRCGEFLGRSAAFLAAALVVALTVSIIYFIGSKGLATFTVHGVRVTEFLFSTQWWPDRPLEEGGPAVGSLTFILGSLLVSLLAVAVSAPLSVIVAVFMVEIAPVWGQRALQPAIEILAGIPSVVYGYVGLSLLVPFIRNYLGGEGFSVLAGFIVLSIMILPTIISVSTDSLRALPPQWKEAALALGSTRWQTIRLVLVPAARSGLITAVVLGLARAFGEALAVQMVIGNTRTIPHSLLEPTITLTSAITMDMGYTIMGSLWNSALWSMGLILLLMSFLFIMVIRVVVRGGMVR</sequence>
<keyword evidence="12" id="KW-1185">Reference proteome</keyword>
<evidence type="ECO:0000313" key="11">
    <source>
        <dbReference type="EMBL" id="RKO67238.1"/>
    </source>
</evidence>
<evidence type="ECO:0000256" key="7">
    <source>
        <dbReference type="ARBA" id="ARBA00023136"/>
    </source>
</evidence>
<evidence type="ECO:0000256" key="5">
    <source>
        <dbReference type="ARBA" id="ARBA00022692"/>
    </source>
</evidence>
<evidence type="ECO:0000313" key="12">
    <source>
        <dbReference type="Proteomes" id="UP000271256"/>
    </source>
</evidence>
<reference evidence="11 12" key="1">
    <citation type="submission" date="2018-10" db="EMBL/GenBank/DDBJ databases">
        <authorList>
            <person name="Grouzdev D.S."/>
            <person name="Krutkina M.S."/>
            <person name="Tourova T.P."/>
            <person name="Nazina T.N."/>
        </authorList>
    </citation>
    <scope>NUCLEOTIDE SEQUENCE [LARGE SCALE GENOMIC DNA]</scope>
    <source>
        <strain evidence="11 12">435</strain>
    </source>
</reference>
<dbReference type="Pfam" id="PF00528">
    <property type="entry name" value="BPD_transp_1"/>
    <property type="match status" value="1"/>
</dbReference>
<keyword evidence="3 8" id="KW-0813">Transport</keyword>
<keyword evidence="4 9" id="KW-1003">Cell membrane</keyword>
<dbReference type="OrthoDB" id="9785113at2"/>
<keyword evidence="5 8" id="KW-0812">Transmembrane</keyword>
<keyword evidence="9" id="KW-0592">Phosphate transport</keyword>
<evidence type="ECO:0000256" key="9">
    <source>
        <dbReference type="RuleBase" id="RU363054"/>
    </source>
</evidence>
<dbReference type="PANTHER" id="PTHR30425:SF2">
    <property type="entry name" value="ABC TRANSPORTER PERMEASE PROTEIN YQGH-RELATED"/>
    <property type="match status" value="1"/>
</dbReference>
<feature type="transmembrane region" description="Helical" evidence="8">
    <location>
        <begin position="42"/>
        <end position="62"/>
    </location>
</feature>
<dbReference type="AlphaFoldDB" id="A0A494WUW2"/>
<dbReference type="Gene3D" id="1.10.3720.10">
    <property type="entry name" value="MetI-like"/>
    <property type="match status" value="1"/>
</dbReference>
<comment type="caution">
    <text evidence="11">The sequence shown here is derived from an EMBL/GenBank/DDBJ whole genome shotgun (WGS) entry which is preliminary data.</text>
</comment>
<accession>A0A494WUW2</accession>
<evidence type="ECO:0000256" key="4">
    <source>
        <dbReference type="ARBA" id="ARBA00022475"/>
    </source>
</evidence>
<gene>
    <name evidence="11" type="primary">pstC</name>
    <name evidence="11" type="ORF">D7024_09915</name>
</gene>
<organism evidence="11 12">
    <name type="scientific">Desulfofundulus salinus</name>
    <dbReference type="NCBI Taxonomy" id="2419843"/>
    <lineage>
        <taxon>Bacteria</taxon>
        <taxon>Bacillati</taxon>
        <taxon>Bacillota</taxon>
        <taxon>Clostridia</taxon>
        <taxon>Eubacteriales</taxon>
        <taxon>Peptococcaceae</taxon>
        <taxon>Desulfofundulus</taxon>
    </lineage>
</organism>
<dbReference type="InterPro" id="IPR035906">
    <property type="entry name" value="MetI-like_sf"/>
</dbReference>
<dbReference type="GO" id="GO:0006817">
    <property type="term" value="P:phosphate ion transport"/>
    <property type="evidence" value="ECO:0007669"/>
    <property type="project" value="UniProtKB-KW"/>
</dbReference>
<feature type="transmembrane region" description="Helical" evidence="8">
    <location>
        <begin position="181"/>
        <end position="206"/>
    </location>
</feature>
<feature type="transmembrane region" description="Helical" evidence="8">
    <location>
        <begin position="227"/>
        <end position="249"/>
    </location>
</feature>
<feature type="transmembrane region" description="Helical" evidence="8">
    <location>
        <begin position="296"/>
        <end position="319"/>
    </location>
</feature>
<dbReference type="GO" id="GO:0005315">
    <property type="term" value="F:phosphate transmembrane transporter activity"/>
    <property type="evidence" value="ECO:0007669"/>
    <property type="project" value="InterPro"/>
</dbReference>
<evidence type="ECO:0000256" key="3">
    <source>
        <dbReference type="ARBA" id="ARBA00022448"/>
    </source>
</evidence>
<keyword evidence="7 8" id="KW-0472">Membrane</keyword>
<evidence type="ECO:0000256" key="2">
    <source>
        <dbReference type="ARBA" id="ARBA00007069"/>
    </source>
</evidence>
<name>A0A494WUW2_9FIRM</name>
<evidence type="ECO:0000259" key="10">
    <source>
        <dbReference type="PROSITE" id="PS50928"/>
    </source>
</evidence>
<keyword evidence="6 8" id="KW-1133">Transmembrane helix</keyword>
<feature type="transmembrane region" description="Helical" evidence="8">
    <location>
        <begin position="145"/>
        <end position="169"/>
    </location>
</feature>
<feature type="transmembrane region" description="Helical" evidence="8">
    <location>
        <begin position="104"/>
        <end position="133"/>
    </location>
</feature>
<dbReference type="CDD" id="cd06261">
    <property type="entry name" value="TM_PBP2"/>
    <property type="match status" value="1"/>
</dbReference>
<feature type="domain" description="ABC transmembrane type-1" evidence="10">
    <location>
        <begin position="105"/>
        <end position="315"/>
    </location>
</feature>
<dbReference type="InterPro" id="IPR051124">
    <property type="entry name" value="Phosphate_Transport_Permease"/>
</dbReference>
<comment type="function">
    <text evidence="9">Part of the binding-protein-dependent transport system for phosphate; probably responsible for the translocation of the substrate across the membrane.</text>
</comment>
<dbReference type="InterPro" id="IPR011864">
    <property type="entry name" value="Phosphate_PstC"/>
</dbReference>
<dbReference type="EMBL" id="RBWE01000001">
    <property type="protein sequence ID" value="RKO67238.1"/>
    <property type="molecule type" value="Genomic_DNA"/>
</dbReference>
<dbReference type="GO" id="GO:0005886">
    <property type="term" value="C:plasma membrane"/>
    <property type="evidence" value="ECO:0007669"/>
    <property type="project" value="UniProtKB-SubCell"/>
</dbReference>
<dbReference type="PROSITE" id="PS50928">
    <property type="entry name" value="ABC_TM1"/>
    <property type="match status" value="1"/>
</dbReference>
<dbReference type="Proteomes" id="UP000271256">
    <property type="component" value="Unassembled WGS sequence"/>
</dbReference>
<comment type="subcellular location">
    <subcellularLocation>
        <location evidence="1 8">Cell membrane</location>
        <topology evidence="1 8">Multi-pass membrane protein</topology>
    </subcellularLocation>
</comment>
<comment type="similarity">
    <text evidence="2 9">Belongs to the binding-protein-dependent transport system permease family. CysTW subfamily.</text>
</comment>
<dbReference type="SUPFAM" id="SSF161098">
    <property type="entry name" value="MetI-like"/>
    <property type="match status" value="1"/>
</dbReference>
<proteinExistence type="inferred from homology"/>
<evidence type="ECO:0000256" key="8">
    <source>
        <dbReference type="RuleBase" id="RU363032"/>
    </source>
</evidence>
<protein>
    <recommendedName>
        <fullName evidence="9">Phosphate transport system permease protein</fullName>
    </recommendedName>
</protein>
<dbReference type="InterPro" id="IPR000515">
    <property type="entry name" value="MetI-like"/>
</dbReference>
<dbReference type="PANTHER" id="PTHR30425">
    <property type="entry name" value="PHOSPHATE TRANSPORT SYSTEM PERMEASE PROTEIN PST"/>
    <property type="match status" value="1"/>
</dbReference>